<dbReference type="FunFam" id="3.40.50.720:FF:000143">
    <property type="entry name" value="Fatty acyl-CoA reductase"/>
    <property type="match status" value="1"/>
</dbReference>
<dbReference type="GO" id="GO:0102965">
    <property type="term" value="F:alcohol-forming long-chain fatty acyl-CoA reductase activity"/>
    <property type="evidence" value="ECO:0007669"/>
    <property type="project" value="UniProtKB-EC"/>
</dbReference>
<evidence type="ECO:0000256" key="6">
    <source>
        <dbReference type="ARBA" id="ARBA00022989"/>
    </source>
</evidence>
<dbReference type="GO" id="GO:1901568">
    <property type="term" value="P:fatty acid derivative metabolic process"/>
    <property type="evidence" value="ECO:0007669"/>
    <property type="project" value="UniProtKB-ARBA"/>
</dbReference>
<feature type="domain" description="Fatty acyl-CoA reductase C-terminal" evidence="11">
    <location>
        <begin position="373"/>
        <end position="461"/>
    </location>
</feature>
<name>A0ABD0T0P6_LOXSC</name>
<dbReference type="Pfam" id="PF03015">
    <property type="entry name" value="Sterile"/>
    <property type="match status" value="1"/>
</dbReference>
<comment type="similarity">
    <text evidence="2 10">Belongs to the fatty acyl-CoA reductase family.</text>
</comment>
<dbReference type="PANTHER" id="PTHR11011:SF116">
    <property type="entry name" value="FATTY ACYL-COA REDUCTASE CG5065-RELATED"/>
    <property type="match status" value="1"/>
</dbReference>
<accession>A0ABD0T0P6</accession>
<evidence type="ECO:0000256" key="1">
    <source>
        <dbReference type="ARBA" id="ARBA00004141"/>
    </source>
</evidence>
<dbReference type="GO" id="GO:0016020">
    <property type="term" value="C:membrane"/>
    <property type="evidence" value="ECO:0007669"/>
    <property type="project" value="UniProtKB-SubCell"/>
</dbReference>
<evidence type="ECO:0000256" key="10">
    <source>
        <dbReference type="RuleBase" id="RU363097"/>
    </source>
</evidence>
<dbReference type="Gene3D" id="3.40.50.720">
    <property type="entry name" value="NAD(P)-binding Rossmann-like Domain"/>
    <property type="match status" value="1"/>
</dbReference>
<dbReference type="PANTHER" id="PTHR11011">
    <property type="entry name" value="MALE STERILITY PROTEIN 2-RELATED"/>
    <property type="match status" value="1"/>
</dbReference>
<dbReference type="AlphaFoldDB" id="A0ABD0T0P6"/>
<evidence type="ECO:0000256" key="7">
    <source>
        <dbReference type="ARBA" id="ARBA00023098"/>
    </source>
</evidence>
<dbReference type="EC" id="1.2.1.84" evidence="10"/>
<proteinExistence type="inferred from homology"/>
<reference evidence="13 14" key="1">
    <citation type="submission" date="2024-06" db="EMBL/GenBank/DDBJ databases">
        <title>A chromosome-level genome assembly of beet webworm, Loxostege sticticalis.</title>
        <authorList>
            <person name="Zhang Y."/>
        </authorList>
    </citation>
    <scope>NUCLEOTIDE SEQUENCE [LARGE SCALE GENOMIC DNA]</scope>
    <source>
        <strain evidence="13">AQ028</strain>
        <tissue evidence="13">Male pupae</tissue>
    </source>
</reference>
<evidence type="ECO:0000256" key="3">
    <source>
        <dbReference type="ARBA" id="ARBA00022516"/>
    </source>
</evidence>
<keyword evidence="10" id="KW-0560">Oxidoreductase</keyword>
<evidence type="ECO:0000256" key="4">
    <source>
        <dbReference type="ARBA" id="ARBA00022692"/>
    </source>
</evidence>
<evidence type="ECO:0000256" key="8">
    <source>
        <dbReference type="ARBA" id="ARBA00023136"/>
    </source>
</evidence>
<keyword evidence="6" id="KW-1133">Transmembrane helix</keyword>
<keyword evidence="7 10" id="KW-0443">Lipid metabolism</keyword>
<dbReference type="CDD" id="cd05236">
    <property type="entry name" value="FAR-N_SDR_e"/>
    <property type="match status" value="1"/>
</dbReference>
<comment type="caution">
    <text evidence="13">The sequence shown here is derived from an EMBL/GenBank/DDBJ whole genome shotgun (WGS) entry which is preliminary data.</text>
</comment>
<dbReference type="InterPro" id="IPR036291">
    <property type="entry name" value="NAD(P)-bd_dom_sf"/>
</dbReference>
<organism evidence="13 14">
    <name type="scientific">Loxostege sticticalis</name>
    <name type="common">Beet webworm moth</name>
    <dbReference type="NCBI Taxonomy" id="481309"/>
    <lineage>
        <taxon>Eukaryota</taxon>
        <taxon>Metazoa</taxon>
        <taxon>Ecdysozoa</taxon>
        <taxon>Arthropoda</taxon>
        <taxon>Hexapoda</taxon>
        <taxon>Insecta</taxon>
        <taxon>Pterygota</taxon>
        <taxon>Neoptera</taxon>
        <taxon>Endopterygota</taxon>
        <taxon>Lepidoptera</taxon>
        <taxon>Glossata</taxon>
        <taxon>Ditrysia</taxon>
        <taxon>Pyraloidea</taxon>
        <taxon>Crambidae</taxon>
        <taxon>Pyraustinae</taxon>
        <taxon>Loxostege</taxon>
    </lineage>
</organism>
<evidence type="ECO:0000256" key="2">
    <source>
        <dbReference type="ARBA" id="ARBA00005928"/>
    </source>
</evidence>
<evidence type="ECO:0000259" key="11">
    <source>
        <dbReference type="Pfam" id="PF03015"/>
    </source>
</evidence>
<evidence type="ECO:0000256" key="9">
    <source>
        <dbReference type="ARBA" id="ARBA00052530"/>
    </source>
</evidence>
<keyword evidence="3 10" id="KW-0444">Lipid biosynthesis</keyword>
<evidence type="ECO:0000313" key="13">
    <source>
        <dbReference type="EMBL" id="KAL0831588.1"/>
    </source>
</evidence>
<evidence type="ECO:0000313" key="14">
    <source>
        <dbReference type="Proteomes" id="UP001549921"/>
    </source>
</evidence>
<dbReference type="SUPFAM" id="SSF51735">
    <property type="entry name" value="NAD(P)-binding Rossmann-fold domains"/>
    <property type="match status" value="1"/>
</dbReference>
<dbReference type="Proteomes" id="UP001549921">
    <property type="component" value="Unassembled WGS sequence"/>
</dbReference>
<evidence type="ECO:0000259" key="12">
    <source>
        <dbReference type="Pfam" id="PF07993"/>
    </source>
</evidence>
<comment type="catalytic activity">
    <reaction evidence="9 10">
        <text>a long-chain fatty acyl-CoA + 2 NADPH + 2 H(+) = a long-chain primary fatty alcohol + 2 NADP(+) + CoA</text>
        <dbReference type="Rhea" id="RHEA:52716"/>
        <dbReference type="ChEBI" id="CHEBI:15378"/>
        <dbReference type="ChEBI" id="CHEBI:57287"/>
        <dbReference type="ChEBI" id="CHEBI:57783"/>
        <dbReference type="ChEBI" id="CHEBI:58349"/>
        <dbReference type="ChEBI" id="CHEBI:77396"/>
        <dbReference type="ChEBI" id="CHEBI:83139"/>
        <dbReference type="EC" id="1.2.1.84"/>
    </reaction>
</comment>
<dbReference type="EMBL" id="JBEDNZ010000012">
    <property type="protein sequence ID" value="KAL0831588.1"/>
    <property type="molecule type" value="Genomic_DNA"/>
</dbReference>
<gene>
    <name evidence="13" type="ORF">ABMA28_002373</name>
</gene>
<dbReference type="Pfam" id="PF07993">
    <property type="entry name" value="NAD_binding_4"/>
    <property type="match status" value="1"/>
</dbReference>
<keyword evidence="4" id="KW-0812">Transmembrane</keyword>
<dbReference type="CDD" id="cd09071">
    <property type="entry name" value="FAR_C"/>
    <property type="match status" value="1"/>
</dbReference>
<sequence>MMQNNLYILCRRTRTTAIESSQSVSDFYAGKSVLVTGGTGFIGKVYIEKLLRSCKDINRVFILIRQKKGENIEARLNHMIKNPIFDKLKKTKPQVFNKLVPISGDICEPRLGIKLEDEQTLKDEVSVVYHSAATVKYREPLHVVMNINFEGTRRMLDLCKGMRNLQSFLYVSTAFAQAMEHDLYEKVYPAPAKVEEVYDFLKKFPNDFEETAKFIGRHPTTYTFTKCLTENYVGKNPEIPTTIIRPSGVVSTYKEPVKGWLDNWLGTTGVLFDVVRGSNHYILLKNKNIIGDLIPVDYLVNLCLVAAAKQNSENSSAPVYNGTSSGSNPTTWYKFYQVFIEESLKFGFYEKRPYAVFTKSKNLVDLLTFLGMKIPAHVADLRLRLQGKEPRNVKKLQRVLMTRWSMEWFQQKQCVFKNDEARALYASLSDADKAKFPCDPSDIDWNEYLRIYFKGVTEYLLPSLLAKEKTTFVPKTDWSKQMILK</sequence>
<dbReference type="InterPro" id="IPR013120">
    <property type="entry name" value="FAR_NAD-bd"/>
</dbReference>
<evidence type="ECO:0000256" key="5">
    <source>
        <dbReference type="ARBA" id="ARBA00022857"/>
    </source>
</evidence>
<keyword evidence="8" id="KW-0472">Membrane</keyword>
<protein>
    <recommendedName>
        <fullName evidence="10">Fatty acyl-CoA reductase</fullName>
        <ecNumber evidence="10">1.2.1.84</ecNumber>
    </recommendedName>
</protein>
<dbReference type="InterPro" id="IPR033640">
    <property type="entry name" value="FAR_C"/>
</dbReference>
<keyword evidence="5 10" id="KW-0521">NADP</keyword>
<feature type="domain" description="Thioester reductase (TE)" evidence="12">
    <location>
        <begin position="35"/>
        <end position="302"/>
    </location>
</feature>
<comment type="subcellular location">
    <subcellularLocation>
        <location evidence="1">Membrane</location>
        <topology evidence="1">Multi-pass membrane protein</topology>
    </subcellularLocation>
</comment>
<dbReference type="InterPro" id="IPR026055">
    <property type="entry name" value="FAR"/>
</dbReference>
<comment type="function">
    <text evidence="10">Catalyzes the reduction of fatty acyl-CoA to fatty alcohols.</text>
</comment>